<keyword evidence="2" id="KW-0547">Nucleotide-binding</keyword>
<accession>A0AA35QZD0</accession>
<feature type="region of interest" description="Disordered" evidence="4">
    <location>
        <begin position="104"/>
        <end position="266"/>
    </location>
</feature>
<dbReference type="SUPFAM" id="SSF52540">
    <property type="entry name" value="P-loop containing nucleoside triphosphate hydrolases"/>
    <property type="match status" value="1"/>
</dbReference>
<dbReference type="GO" id="GO:0005525">
    <property type="term" value="F:GTP binding"/>
    <property type="evidence" value="ECO:0007669"/>
    <property type="project" value="UniProtKB-KW"/>
</dbReference>
<dbReference type="Proteomes" id="UP001174909">
    <property type="component" value="Unassembled WGS sequence"/>
</dbReference>
<feature type="domain" description="SRP54-type proteins GTP-binding" evidence="5">
    <location>
        <begin position="72"/>
        <end position="95"/>
    </location>
</feature>
<keyword evidence="8" id="KW-1185">Reference proteome</keyword>
<dbReference type="GO" id="GO:0008312">
    <property type="term" value="F:7S RNA binding"/>
    <property type="evidence" value="ECO:0007669"/>
    <property type="project" value="TreeGrafter"/>
</dbReference>
<feature type="domain" description="Signal recognition particle SRP54 helical bundle" evidence="6">
    <location>
        <begin position="1"/>
        <end position="53"/>
    </location>
</feature>
<evidence type="ECO:0000313" key="7">
    <source>
        <dbReference type="EMBL" id="CAI7996939.1"/>
    </source>
</evidence>
<feature type="compositionally biased region" description="Basic and acidic residues" evidence="4">
    <location>
        <begin position="216"/>
        <end position="233"/>
    </location>
</feature>
<evidence type="ECO:0000259" key="6">
    <source>
        <dbReference type="Pfam" id="PF02881"/>
    </source>
</evidence>
<sequence>MLKEICTALLEADVNVKLVGKLRQNVGAAIDFEDMGAGLSKRRIIQTSVFNELCQLLDPGVPVWHPTKGRSTVIMFVGLQGSGKTTTCTKIRNIIMILSAIRSGSSGDSSGGVDKSKEDSLKSSSLTPGGGSIQSPVPPEPSPITPSPLVTPHSQESKAETAQEKTAKSASPGPEAADSSEAKPEKEGPATMGETVEEGDEGEMTGVGEEEGGGGKGKEEREGGEGERAKPMEETGEQAQTSPQPEGDSSQQQATPTSSEEPMEHRHCVSCCVFSDSLTSHSV</sequence>
<dbReference type="InterPro" id="IPR027417">
    <property type="entry name" value="P-loop_NTPase"/>
</dbReference>
<dbReference type="Pfam" id="PF02881">
    <property type="entry name" value="SRP54_N"/>
    <property type="match status" value="1"/>
</dbReference>
<dbReference type="InterPro" id="IPR022941">
    <property type="entry name" value="SRP54"/>
</dbReference>
<dbReference type="Gene3D" id="1.20.120.140">
    <property type="entry name" value="Signal recognition particle SRP54, nucleotide-binding domain"/>
    <property type="match status" value="1"/>
</dbReference>
<gene>
    <name evidence="7" type="ORF">GBAR_LOCUS2001</name>
</gene>
<dbReference type="SUPFAM" id="SSF47364">
    <property type="entry name" value="Domain of the SRP/SRP receptor G-proteins"/>
    <property type="match status" value="1"/>
</dbReference>
<dbReference type="InterPro" id="IPR013822">
    <property type="entry name" value="Signal_recog_particl_SRP54_hlx"/>
</dbReference>
<evidence type="ECO:0000256" key="4">
    <source>
        <dbReference type="SAM" id="MobiDB-lite"/>
    </source>
</evidence>
<dbReference type="EMBL" id="CASHTH010000288">
    <property type="protein sequence ID" value="CAI7996939.1"/>
    <property type="molecule type" value="Genomic_DNA"/>
</dbReference>
<feature type="compositionally biased region" description="Basic and acidic residues" evidence="4">
    <location>
        <begin position="155"/>
        <end position="167"/>
    </location>
</feature>
<evidence type="ECO:0000256" key="1">
    <source>
        <dbReference type="ARBA" id="ARBA00004496"/>
    </source>
</evidence>
<comment type="subcellular location">
    <subcellularLocation>
        <location evidence="1">Cytoplasm</location>
    </subcellularLocation>
</comment>
<dbReference type="InterPro" id="IPR036225">
    <property type="entry name" value="SRP/SRP_N"/>
</dbReference>
<evidence type="ECO:0000256" key="2">
    <source>
        <dbReference type="ARBA" id="ARBA00022741"/>
    </source>
</evidence>
<comment type="caution">
    <text evidence="7">The sequence shown here is derived from an EMBL/GenBank/DDBJ whole genome shotgun (WGS) entry which is preliminary data.</text>
</comment>
<organism evidence="7 8">
    <name type="scientific">Geodia barretti</name>
    <name type="common">Barrett's horny sponge</name>
    <dbReference type="NCBI Taxonomy" id="519541"/>
    <lineage>
        <taxon>Eukaryota</taxon>
        <taxon>Metazoa</taxon>
        <taxon>Porifera</taxon>
        <taxon>Demospongiae</taxon>
        <taxon>Heteroscleromorpha</taxon>
        <taxon>Tetractinellida</taxon>
        <taxon>Astrophorina</taxon>
        <taxon>Geodiidae</taxon>
        <taxon>Geodia</taxon>
    </lineage>
</organism>
<feature type="compositionally biased region" description="Low complexity" evidence="4">
    <location>
        <begin position="104"/>
        <end position="113"/>
    </location>
</feature>
<dbReference type="PANTHER" id="PTHR11564:SF5">
    <property type="entry name" value="SIGNAL RECOGNITION PARTICLE SUBUNIT SRP54"/>
    <property type="match status" value="1"/>
</dbReference>
<evidence type="ECO:0000259" key="5">
    <source>
        <dbReference type="Pfam" id="PF00448"/>
    </source>
</evidence>
<dbReference type="GO" id="GO:0006616">
    <property type="term" value="P:SRP-dependent cotranslational protein targeting to membrane, translocation"/>
    <property type="evidence" value="ECO:0007669"/>
    <property type="project" value="TreeGrafter"/>
</dbReference>
<feature type="compositionally biased region" description="Polar residues" evidence="4">
    <location>
        <begin position="237"/>
        <end position="260"/>
    </location>
</feature>
<evidence type="ECO:0000313" key="8">
    <source>
        <dbReference type="Proteomes" id="UP001174909"/>
    </source>
</evidence>
<dbReference type="GO" id="GO:0005786">
    <property type="term" value="C:signal recognition particle, endoplasmic reticulum targeting"/>
    <property type="evidence" value="ECO:0007669"/>
    <property type="project" value="TreeGrafter"/>
</dbReference>
<dbReference type="AlphaFoldDB" id="A0AA35QZD0"/>
<dbReference type="GO" id="GO:0003924">
    <property type="term" value="F:GTPase activity"/>
    <property type="evidence" value="ECO:0007669"/>
    <property type="project" value="InterPro"/>
</dbReference>
<dbReference type="GO" id="GO:0005829">
    <property type="term" value="C:cytosol"/>
    <property type="evidence" value="ECO:0007669"/>
    <property type="project" value="TreeGrafter"/>
</dbReference>
<dbReference type="PANTHER" id="PTHR11564">
    <property type="entry name" value="SIGNAL RECOGNITION PARTICLE 54K PROTEIN SRP54"/>
    <property type="match status" value="1"/>
</dbReference>
<reference evidence="7" key="1">
    <citation type="submission" date="2023-03" db="EMBL/GenBank/DDBJ databases">
        <authorList>
            <person name="Steffen K."/>
            <person name="Cardenas P."/>
        </authorList>
    </citation>
    <scope>NUCLEOTIDE SEQUENCE</scope>
</reference>
<feature type="compositionally biased region" description="Pro residues" evidence="4">
    <location>
        <begin position="136"/>
        <end position="146"/>
    </location>
</feature>
<dbReference type="GO" id="GO:0030942">
    <property type="term" value="F:endoplasmic reticulum signal peptide binding"/>
    <property type="evidence" value="ECO:0007669"/>
    <property type="project" value="TreeGrafter"/>
</dbReference>
<evidence type="ECO:0000256" key="3">
    <source>
        <dbReference type="ARBA" id="ARBA00023134"/>
    </source>
</evidence>
<name>A0AA35QZD0_GEOBA</name>
<feature type="compositionally biased region" description="Acidic residues" evidence="4">
    <location>
        <begin position="195"/>
        <end position="212"/>
    </location>
</feature>
<proteinExistence type="predicted"/>
<dbReference type="InterPro" id="IPR042101">
    <property type="entry name" value="SRP54_N_sf"/>
</dbReference>
<dbReference type="Pfam" id="PF00448">
    <property type="entry name" value="SRP54"/>
    <property type="match status" value="1"/>
</dbReference>
<protein>
    <submittedName>
        <fullName evidence="7">Signal recognition particle 54 kDa protein</fullName>
    </submittedName>
</protein>
<keyword evidence="3" id="KW-0342">GTP-binding</keyword>
<dbReference type="InterPro" id="IPR000897">
    <property type="entry name" value="SRP54_GTPase_dom"/>
</dbReference>
<dbReference type="Gene3D" id="3.40.50.300">
    <property type="entry name" value="P-loop containing nucleotide triphosphate hydrolases"/>
    <property type="match status" value="1"/>
</dbReference>